<dbReference type="GO" id="GO:0016755">
    <property type="term" value="F:aminoacyltransferase activity"/>
    <property type="evidence" value="ECO:0007669"/>
    <property type="project" value="InterPro"/>
</dbReference>
<evidence type="ECO:0000313" key="8">
    <source>
        <dbReference type="Proteomes" id="UP000178319"/>
    </source>
</evidence>
<dbReference type="EMBL" id="MHBZ01000036">
    <property type="protein sequence ID" value="OGY10361.1"/>
    <property type="molecule type" value="Genomic_DNA"/>
</dbReference>
<protein>
    <recommendedName>
        <fullName evidence="9">BioF2-like acetyltransferase domain-containing protein</fullName>
    </recommendedName>
</protein>
<evidence type="ECO:0000256" key="6">
    <source>
        <dbReference type="ARBA" id="ARBA00023316"/>
    </source>
</evidence>
<accession>A0A1G1V4T4</accession>
<dbReference type="GO" id="GO:0009252">
    <property type="term" value="P:peptidoglycan biosynthetic process"/>
    <property type="evidence" value="ECO:0007669"/>
    <property type="project" value="UniProtKB-KW"/>
</dbReference>
<name>A0A1G1V4T4_9BACT</name>
<dbReference type="GO" id="GO:0008360">
    <property type="term" value="P:regulation of cell shape"/>
    <property type="evidence" value="ECO:0007669"/>
    <property type="project" value="UniProtKB-KW"/>
</dbReference>
<proteinExistence type="inferred from homology"/>
<keyword evidence="2" id="KW-0808">Transferase</keyword>
<dbReference type="PANTHER" id="PTHR36174">
    <property type="entry name" value="LIPID II:GLYCINE GLYCYLTRANSFERASE"/>
    <property type="match status" value="1"/>
</dbReference>
<dbReference type="Gene3D" id="3.40.630.30">
    <property type="match status" value="2"/>
</dbReference>
<dbReference type="InterPro" id="IPR003447">
    <property type="entry name" value="FEMABX"/>
</dbReference>
<dbReference type="Pfam" id="PF02388">
    <property type="entry name" value="FemAB"/>
    <property type="match status" value="2"/>
</dbReference>
<dbReference type="STRING" id="1797516.A3D26_03560"/>
<evidence type="ECO:0008006" key="9">
    <source>
        <dbReference type="Google" id="ProtNLM"/>
    </source>
</evidence>
<dbReference type="PROSITE" id="PS51191">
    <property type="entry name" value="FEMABX"/>
    <property type="match status" value="1"/>
</dbReference>
<dbReference type="SUPFAM" id="SSF55729">
    <property type="entry name" value="Acyl-CoA N-acyltransferases (Nat)"/>
    <property type="match status" value="2"/>
</dbReference>
<evidence type="ECO:0000313" key="7">
    <source>
        <dbReference type="EMBL" id="OGY10361.1"/>
    </source>
</evidence>
<dbReference type="Proteomes" id="UP000178319">
    <property type="component" value="Unassembled WGS sequence"/>
</dbReference>
<keyword evidence="6" id="KW-0961">Cell wall biogenesis/degradation</keyword>
<keyword evidence="5" id="KW-0012">Acyltransferase</keyword>
<dbReference type="PANTHER" id="PTHR36174:SF1">
    <property type="entry name" value="LIPID II:GLYCINE GLYCYLTRANSFERASE"/>
    <property type="match status" value="1"/>
</dbReference>
<organism evidence="7 8">
    <name type="scientific">Candidatus Blackburnbacteria bacterium RIFCSPHIGHO2_02_FULL_44_20</name>
    <dbReference type="NCBI Taxonomy" id="1797516"/>
    <lineage>
        <taxon>Bacteria</taxon>
        <taxon>Candidatus Blackburniibacteriota</taxon>
    </lineage>
</organism>
<evidence type="ECO:0000256" key="2">
    <source>
        <dbReference type="ARBA" id="ARBA00022679"/>
    </source>
</evidence>
<sequence length="341" mass="39530">MANYSVKSIENRDEWEKAVLSFAPQTFLQGWSWGQTNVGVGAKVIRLGFCQDDKTVGVAQIIKEKARRGPYLLIPGGPLLDWSNQRLVKFVVDHIRDLAQKEKVWFIRIRPEVPDSFGSKKAFLKLGFLPAPMHLHAENTWVLDITPEEETLLQGMRKTTRYLIRQSLKENLTFEEYTHPNGAEILCTLQKETAARHKFSPYPKKLFEAELASFKENQEGSLFVCKYGKDVLAAAIIIFYGHIAYYHHSASTLIKYPKVPFSYFLQWHIIKEAKKRNARTYNFWGIAPSDNPKHRFAGVTTFKKGFGGERIDWLHAQDLPVSPFYWLTYIFETLRRITRRL</sequence>
<gene>
    <name evidence="7" type="ORF">A3D26_03560</name>
</gene>
<dbReference type="InterPro" id="IPR050644">
    <property type="entry name" value="PG_Glycine_Bridge_Synth"/>
</dbReference>
<reference evidence="7 8" key="1">
    <citation type="journal article" date="2016" name="Nat. Commun.">
        <title>Thousands of microbial genomes shed light on interconnected biogeochemical processes in an aquifer system.</title>
        <authorList>
            <person name="Anantharaman K."/>
            <person name="Brown C.T."/>
            <person name="Hug L.A."/>
            <person name="Sharon I."/>
            <person name="Castelle C.J."/>
            <person name="Probst A.J."/>
            <person name="Thomas B.C."/>
            <person name="Singh A."/>
            <person name="Wilkins M.J."/>
            <person name="Karaoz U."/>
            <person name="Brodie E.L."/>
            <person name="Williams K.H."/>
            <person name="Hubbard S.S."/>
            <person name="Banfield J.F."/>
        </authorList>
    </citation>
    <scope>NUCLEOTIDE SEQUENCE [LARGE SCALE GENOMIC DNA]</scope>
</reference>
<keyword evidence="3" id="KW-0133">Cell shape</keyword>
<evidence type="ECO:0000256" key="1">
    <source>
        <dbReference type="ARBA" id="ARBA00009943"/>
    </source>
</evidence>
<evidence type="ECO:0000256" key="4">
    <source>
        <dbReference type="ARBA" id="ARBA00022984"/>
    </source>
</evidence>
<comment type="caution">
    <text evidence="7">The sequence shown here is derived from an EMBL/GenBank/DDBJ whole genome shotgun (WGS) entry which is preliminary data.</text>
</comment>
<dbReference type="GO" id="GO:0071555">
    <property type="term" value="P:cell wall organization"/>
    <property type="evidence" value="ECO:0007669"/>
    <property type="project" value="UniProtKB-KW"/>
</dbReference>
<dbReference type="AlphaFoldDB" id="A0A1G1V4T4"/>
<comment type="similarity">
    <text evidence="1">Belongs to the FemABX family.</text>
</comment>
<keyword evidence="4" id="KW-0573">Peptidoglycan synthesis</keyword>
<dbReference type="InterPro" id="IPR016181">
    <property type="entry name" value="Acyl_CoA_acyltransferase"/>
</dbReference>
<evidence type="ECO:0000256" key="5">
    <source>
        <dbReference type="ARBA" id="ARBA00023315"/>
    </source>
</evidence>
<evidence type="ECO:0000256" key="3">
    <source>
        <dbReference type="ARBA" id="ARBA00022960"/>
    </source>
</evidence>